<name>A0AC61U4F4_9MICO</name>
<proteinExistence type="predicted"/>
<evidence type="ECO:0000313" key="1">
    <source>
        <dbReference type="EMBL" id="UUZ44864.1"/>
    </source>
</evidence>
<evidence type="ECO:0000313" key="2">
    <source>
        <dbReference type="Proteomes" id="UP001059663"/>
    </source>
</evidence>
<accession>A0AC61U4F4</accession>
<gene>
    <name evidence="1" type="ORF">LP422_00095</name>
</gene>
<organism evidence="1 2">
    <name type="scientific">Janibacter limosus</name>
    <dbReference type="NCBI Taxonomy" id="53458"/>
    <lineage>
        <taxon>Bacteria</taxon>
        <taxon>Bacillati</taxon>
        <taxon>Actinomycetota</taxon>
        <taxon>Actinomycetes</taxon>
        <taxon>Micrococcales</taxon>
        <taxon>Intrasporangiaceae</taxon>
        <taxon>Janibacter</taxon>
    </lineage>
</organism>
<dbReference type="EMBL" id="CP087977">
    <property type="protein sequence ID" value="UUZ44864.1"/>
    <property type="molecule type" value="Genomic_DNA"/>
</dbReference>
<protein>
    <submittedName>
        <fullName evidence="1">YHS domain-containing protein</fullName>
    </submittedName>
</protein>
<reference evidence="1" key="1">
    <citation type="submission" date="2021-11" db="EMBL/GenBank/DDBJ databases">
        <title>Study of the species diversity of bacterial strains isolated from a unique natural object - Shulgan-Tash cave (Bashkiria).</title>
        <authorList>
            <person name="Sazanova A.L."/>
            <person name="Chirak E.R."/>
            <person name="Safronova V.I."/>
        </authorList>
    </citation>
    <scope>NUCLEOTIDE SEQUENCE</scope>
    <source>
        <strain evidence="1">P1</strain>
    </source>
</reference>
<sequence>MLDYMLPRKVMSWKESFELYFEEQMLGGLFRDLAFYGIKPPRHVEDAIKEKEVLSHRVYWTLYQFSFAAGFTTSAPTDEHLDWLSQAYPDTFDKYYRPLWEKEKKNIENGGRHFARGLPQLCRVCRVPMLFTEPGEPNVLAQHESEFEGEIYHTCSNGCQWIFEREPEKYRRPGCPCTRSTGATAGVRPCRRSSTGTDCRTVTRVSTSARATTRTGWPGRARLRQRRAR</sequence>
<dbReference type="Proteomes" id="UP001059663">
    <property type="component" value="Chromosome"/>
</dbReference>